<comment type="caution">
    <text evidence="21">The sequence shown here is derived from an EMBL/GenBank/DDBJ whole genome shotgun (WGS) entry which is preliminary data.</text>
</comment>
<evidence type="ECO:0000313" key="21">
    <source>
        <dbReference type="EMBL" id="MFA9950257.1"/>
    </source>
</evidence>
<evidence type="ECO:0000256" key="15">
    <source>
        <dbReference type="ARBA" id="ARBA00023063"/>
    </source>
</evidence>
<protein>
    <recommendedName>
        <fullName evidence="7 17">Copper-containing nitrite reductase</fullName>
        <ecNumber evidence="6 17">1.7.2.1</ecNumber>
    </recommendedName>
</protein>
<evidence type="ECO:0000256" key="11">
    <source>
        <dbReference type="ARBA" id="ARBA00022764"/>
    </source>
</evidence>
<organism evidence="21 22">
    <name type="scientific">Dentiradicibacter hellwigii</name>
    <dbReference type="NCBI Taxonomy" id="3149053"/>
    <lineage>
        <taxon>Bacteria</taxon>
        <taxon>Pseudomonadati</taxon>
        <taxon>Pseudomonadota</taxon>
        <taxon>Betaproteobacteria</taxon>
        <taxon>Rhodocyclales</taxon>
        <taxon>Rhodocyclaceae</taxon>
        <taxon>Dentiradicibacter</taxon>
    </lineage>
</organism>
<comment type="subcellular location">
    <subcellularLocation>
        <location evidence="2">Periplasm</location>
    </subcellularLocation>
</comment>
<evidence type="ECO:0000256" key="2">
    <source>
        <dbReference type="ARBA" id="ARBA00004418"/>
    </source>
</evidence>
<keyword evidence="9 17" id="KW-0479">Metal-binding</keyword>
<evidence type="ECO:0000256" key="3">
    <source>
        <dbReference type="ARBA" id="ARBA00005127"/>
    </source>
</evidence>
<comment type="cofactor">
    <cofactor evidence="17">
        <name>Cu(2+)</name>
        <dbReference type="ChEBI" id="CHEBI:29036"/>
    </cofactor>
    <text evidence="17">Binds 1 Cu(+) ion.</text>
</comment>
<evidence type="ECO:0000256" key="12">
    <source>
        <dbReference type="ARBA" id="ARBA00022827"/>
    </source>
</evidence>
<dbReference type="CDD" id="cd11020">
    <property type="entry name" value="CuRO_1_CuNIR"/>
    <property type="match status" value="1"/>
</dbReference>
<evidence type="ECO:0000259" key="20">
    <source>
        <dbReference type="Pfam" id="PF07732"/>
    </source>
</evidence>
<keyword evidence="13 17" id="KW-0560">Oxidoreductase</keyword>
<comment type="subunit">
    <text evidence="5 17">Homotrimer.</text>
</comment>
<evidence type="ECO:0000256" key="17">
    <source>
        <dbReference type="RuleBase" id="RU365025"/>
    </source>
</evidence>
<dbReference type="Pfam" id="PF07732">
    <property type="entry name" value="Cu-oxidase_3"/>
    <property type="match status" value="1"/>
</dbReference>
<keyword evidence="11" id="KW-0574">Periplasm</keyword>
<feature type="region of interest" description="Disordered" evidence="18">
    <location>
        <begin position="29"/>
        <end position="59"/>
    </location>
</feature>
<feature type="domain" description="Plastocyanin-like" evidence="20">
    <location>
        <begin position="117"/>
        <end position="231"/>
    </location>
</feature>
<evidence type="ECO:0000259" key="19">
    <source>
        <dbReference type="Pfam" id="PF00394"/>
    </source>
</evidence>
<dbReference type="NCBIfam" id="TIGR02376">
    <property type="entry name" value="Cu_nitrite_red"/>
    <property type="match status" value="1"/>
</dbReference>
<feature type="signal peptide" evidence="17">
    <location>
        <begin position="1"/>
        <end position="27"/>
    </location>
</feature>
<evidence type="ECO:0000256" key="8">
    <source>
        <dbReference type="ARBA" id="ARBA00022630"/>
    </source>
</evidence>
<evidence type="ECO:0000256" key="1">
    <source>
        <dbReference type="ARBA" id="ARBA00001974"/>
    </source>
</evidence>
<name>A0ABV4UF34_9RHOO</name>
<keyword evidence="10" id="KW-0677">Repeat</keyword>
<dbReference type="InterPro" id="IPR001117">
    <property type="entry name" value="Cu-oxidase_2nd"/>
</dbReference>
<keyword evidence="22" id="KW-1185">Reference proteome</keyword>
<evidence type="ECO:0000256" key="13">
    <source>
        <dbReference type="ARBA" id="ARBA00023002"/>
    </source>
</evidence>
<keyword evidence="17" id="KW-0732">Signal</keyword>
<evidence type="ECO:0000256" key="7">
    <source>
        <dbReference type="ARBA" id="ARBA00017290"/>
    </source>
</evidence>
<proteinExistence type="inferred from homology"/>
<comment type="cofactor">
    <cofactor evidence="1">
        <name>FAD</name>
        <dbReference type="ChEBI" id="CHEBI:57692"/>
    </cofactor>
</comment>
<feature type="chain" id="PRO_5044989698" description="Copper-containing nitrite reductase" evidence="17">
    <location>
        <begin position="28"/>
        <end position="414"/>
    </location>
</feature>
<keyword evidence="14 17" id="KW-0186">Copper</keyword>
<dbReference type="Proteomes" id="UP001574673">
    <property type="component" value="Unassembled WGS sequence"/>
</dbReference>
<evidence type="ECO:0000256" key="4">
    <source>
        <dbReference type="ARBA" id="ARBA00010609"/>
    </source>
</evidence>
<gene>
    <name evidence="21" type="primary">nirK</name>
    <name evidence="21" type="ORF">ABCS64_07985</name>
</gene>
<dbReference type="EMBL" id="JBEUWX010000002">
    <property type="protein sequence ID" value="MFA9950257.1"/>
    <property type="molecule type" value="Genomic_DNA"/>
</dbReference>
<evidence type="ECO:0000256" key="14">
    <source>
        <dbReference type="ARBA" id="ARBA00023008"/>
    </source>
</evidence>
<dbReference type="Pfam" id="PF00394">
    <property type="entry name" value="Cu-oxidase"/>
    <property type="match status" value="1"/>
</dbReference>
<evidence type="ECO:0000256" key="18">
    <source>
        <dbReference type="SAM" id="MobiDB-lite"/>
    </source>
</evidence>
<dbReference type="PRINTS" id="PR00695">
    <property type="entry name" value="CUNO2RDTASE"/>
</dbReference>
<comment type="similarity">
    <text evidence="4 17">Belongs to the multicopper oxidase family.</text>
</comment>
<comment type="cofactor">
    <cofactor evidence="17">
        <name>Cu(+)</name>
        <dbReference type="ChEBI" id="CHEBI:49552"/>
    </cofactor>
    <text evidence="17">Binds 1 Cu(+) ion.</text>
</comment>
<evidence type="ECO:0000313" key="22">
    <source>
        <dbReference type="Proteomes" id="UP001574673"/>
    </source>
</evidence>
<comment type="catalytic activity">
    <reaction evidence="16 17">
        <text>nitric oxide + Fe(III)-[cytochrome c] + H2O = Fe(II)-[cytochrome c] + nitrite + 2 H(+)</text>
        <dbReference type="Rhea" id="RHEA:15233"/>
        <dbReference type="Rhea" id="RHEA-COMP:10350"/>
        <dbReference type="Rhea" id="RHEA-COMP:14399"/>
        <dbReference type="ChEBI" id="CHEBI:15377"/>
        <dbReference type="ChEBI" id="CHEBI:15378"/>
        <dbReference type="ChEBI" id="CHEBI:16301"/>
        <dbReference type="ChEBI" id="CHEBI:16480"/>
        <dbReference type="ChEBI" id="CHEBI:29033"/>
        <dbReference type="ChEBI" id="CHEBI:29034"/>
        <dbReference type="EC" id="1.7.2.1"/>
    </reaction>
</comment>
<dbReference type="InterPro" id="IPR011707">
    <property type="entry name" value="Cu-oxidase-like_N"/>
</dbReference>
<dbReference type="InterPro" id="IPR001287">
    <property type="entry name" value="NO2-reductase_Cu"/>
</dbReference>
<dbReference type="SUPFAM" id="SSF49503">
    <property type="entry name" value="Cupredoxins"/>
    <property type="match status" value="2"/>
</dbReference>
<dbReference type="InterPro" id="IPR008972">
    <property type="entry name" value="Cupredoxin"/>
</dbReference>
<sequence>MNIAVFRRILPCTALCLCFAGAPLARAAESGTDAGGSGSSTSSATSTNSTTSTKAAVAPDAEIAHTGGLPGYEVIKAPANIARLPRVRQKLVAPPNVPEHSQESPAAPRLVQVDMTIEEKEIEVEPGVFMWAFTFNGSVPGPMIIVHEGDYVELTLKNPSKNQLVHNIDFHASTGALGAGDLTYVQPGQEVTVRWKAIKPGVFIYHCAPGSLMIPWHVTHGMNGAIAVLPKGGLKDKNGKKIRYDRAYYIGEQDFYLPKDANGKYKRYASPGESMEDDLVVMEKLIPTHVVFGDRKDAYTGEKALTAKVGETVMFYHSQANRPSYPHLIGGHGEYVWERGNLADKPAHNLETWTIAAGSAGAAMYTFKQPGVYAYLTHNLIEAFNLGAAAQVKVDGKWNNDLMEQLFEPRAFKE</sequence>
<accession>A0ABV4UF34</accession>
<keyword evidence="15" id="KW-0534">Nitrate assimilation</keyword>
<dbReference type="RefSeq" id="WP_418891324.1">
    <property type="nucleotide sequence ID" value="NZ_JBEUWX010000002.1"/>
</dbReference>
<evidence type="ECO:0000256" key="16">
    <source>
        <dbReference type="ARBA" id="ARBA00049340"/>
    </source>
</evidence>
<keyword evidence="12" id="KW-0274">FAD</keyword>
<evidence type="ECO:0000256" key="5">
    <source>
        <dbReference type="ARBA" id="ARBA00011233"/>
    </source>
</evidence>
<keyword evidence="8" id="KW-0285">Flavoprotein</keyword>
<evidence type="ECO:0000256" key="6">
    <source>
        <dbReference type="ARBA" id="ARBA00011882"/>
    </source>
</evidence>
<evidence type="ECO:0000256" key="9">
    <source>
        <dbReference type="ARBA" id="ARBA00022723"/>
    </source>
</evidence>
<comment type="pathway">
    <text evidence="3">Nitrogen metabolism; nitrate reduction (denitrification); dinitrogen from nitrate: step 2/4.</text>
</comment>
<reference evidence="22" key="1">
    <citation type="submission" date="2024-06" db="EMBL/GenBank/DDBJ databases">
        <title>Radixoralia hellwigii gen. nov., sp nov., isolated from a root canal in the human oral cavity.</title>
        <authorList>
            <person name="Bartsch S."/>
            <person name="Wittmer A."/>
            <person name="Schulz A.-K."/>
            <person name="Neumann-Schaal M."/>
            <person name="Wolf J."/>
            <person name="Gronow S."/>
            <person name="Tennert C."/>
            <person name="Haecker G."/>
            <person name="Cieplik F."/>
            <person name="Al-Ahmad A."/>
        </authorList>
    </citation>
    <scope>NUCLEOTIDE SEQUENCE [LARGE SCALE GENOMIC DNA]</scope>
    <source>
        <strain evidence="22">Wk13</strain>
    </source>
</reference>
<feature type="compositionally biased region" description="Low complexity" evidence="18">
    <location>
        <begin position="39"/>
        <end position="58"/>
    </location>
</feature>
<dbReference type="Gene3D" id="2.60.40.420">
    <property type="entry name" value="Cupredoxins - blue copper proteins"/>
    <property type="match status" value="2"/>
</dbReference>
<dbReference type="GO" id="GO:0050421">
    <property type="term" value="F:nitrite reductase (NO-forming) activity"/>
    <property type="evidence" value="ECO:0007669"/>
    <property type="project" value="UniProtKB-EC"/>
</dbReference>
<dbReference type="EC" id="1.7.2.1" evidence="6 17"/>
<evidence type="ECO:0000256" key="10">
    <source>
        <dbReference type="ARBA" id="ARBA00022737"/>
    </source>
</evidence>
<feature type="domain" description="Plastocyanin-like" evidence="19">
    <location>
        <begin position="247"/>
        <end position="398"/>
    </location>
</feature>